<comment type="subunit">
    <text evidence="8">Composed of six subunits; NqrA, NqrB, NqrC, NqrD, NqrE and NqrF.</text>
</comment>
<dbReference type="InterPro" id="IPR056147">
    <property type="entry name" value="NQRA_N"/>
</dbReference>
<evidence type="ECO:0000256" key="4">
    <source>
        <dbReference type="ARBA" id="ARBA00023053"/>
    </source>
</evidence>
<keyword evidence="1 8" id="KW-0813">Transport</keyword>
<dbReference type="InterPro" id="IPR008703">
    <property type="entry name" value="NqrA"/>
</dbReference>
<dbReference type="NCBIfam" id="TIGR01936">
    <property type="entry name" value="nqrA"/>
    <property type="match status" value="1"/>
</dbReference>
<comment type="catalytic activity">
    <reaction evidence="8">
        <text>a ubiquinone + n Na(+)(in) + NADH + H(+) = a ubiquinol + n Na(+)(out) + NAD(+)</text>
        <dbReference type="Rhea" id="RHEA:47748"/>
        <dbReference type="Rhea" id="RHEA-COMP:9565"/>
        <dbReference type="Rhea" id="RHEA-COMP:9566"/>
        <dbReference type="ChEBI" id="CHEBI:15378"/>
        <dbReference type="ChEBI" id="CHEBI:16389"/>
        <dbReference type="ChEBI" id="CHEBI:17976"/>
        <dbReference type="ChEBI" id="CHEBI:29101"/>
        <dbReference type="ChEBI" id="CHEBI:57540"/>
        <dbReference type="ChEBI" id="CHEBI:57945"/>
        <dbReference type="EC" id="7.2.1.1"/>
    </reaction>
</comment>
<keyword evidence="4 8" id="KW-0915">Sodium</keyword>
<dbReference type="EMBL" id="VMNK01000015">
    <property type="protein sequence ID" value="TVO53476.1"/>
    <property type="molecule type" value="Genomic_DNA"/>
</dbReference>
<evidence type="ECO:0000256" key="1">
    <source>
        <dbReference type="ARBA" id="ARBA00022448"/>
    </source>
</evidence>
<keyword evidence="7 8" id="KW-0739">Sodium transport</keyword>
<evidence type="ECO:0000313" key="12">
    <source>
        <dbReference type="EMBL" id="TVO53476.1"/>
    </source>
</evidence>
<sequence>MHFRLQKGLDLPISGVPEQRIHDAAPVQHVAVVGVDYNDLKATMRVAEGDRVKRGQALFEHKKLPGVCYTAPGAGEIVAIHRGARRALLSIVIRVDEVEEAVTFDTHDAASLATLDADRAVEQLCASGLWTSLRTRPFSKVPDPQTRPSAILVTAMDTHPLAADVSLLIAQHPDDFQNGLKVLSRLTEGKVWVCAAPGAKIALPDGTAQIARADFEGPHPAGLPGTHIHFLSPVSESRTAWYVGAQDVIAIGKLFTTGQLDVSRVVSLAGPVVKQPRLVRTRVGASLVELTEGQLNAGKNRLISGSVFGGRTGREALAYLGPYHQQVSCLKEGNDREFMHFMRAGVNKHSVLNIFISRLLGEKRLDMTTTTNGSPRAMVPVGNYELVMPLDILPTQLLRYLVVGDTEMAQKLGALELDEDDLALCTYVCAGKYEYGPILRDILARIEKEG</sequence>
<dbReference type="EC" id="7.2.1.1" evidence="8"/>
<dbReference type="GO" id="GO:0006814">
    <property type="term" value="P:sodium ion transport"/>
    <property type="evidence" value="ECO:0007669"/>
    <property type="project" value="UniProtKB-UniRule"/>
</dbReference>
<reference evidence="12 13" key="1">
    <citation type="submission" date="2019-07" db="EMBL/GenBank/DDBJ databases">
        <title>The pathways for chlorine oxyanion respiration interact through the shared metabolite chlorate.</title>
        <authorList>
            <person name="Barnum T.P."/>
            <person name="Cheng Y."/>
            <person name="Hill K.A."/>
            <person name="Lucas L.N."/>
            <person name="Carlson H.K."/>
            <person name="Coates J.D."/>
        </authorList>
    </citation>
    <scope>NUCLEOTIDE SEQUENCE [LARGE SCALE GENOMIC DNA]</scope>
    <source>
        <strain evidence="12 13">SFB-3</strain>
    </source>
</reference>
<keyword evidence="3 8" id="KW-0520">NAD</keyword>
<gene>
    <name evidence="8" type="primary">nqrA</name>
    <name evidence="12" type="ORF">FHP91_15595</name>
</gene>
<comment type="caution">
    <text evidence="12">The sequence shown here is derived from an EMBL/GenBank/DDBJ whole genome shotgun (WGS) entry which is preliminary data.</text>
</comment>
<evidence type="ECO:0000256" key="6">
    <source>
        <dbReference type="ARBA" id="ARBA00023075"/>
    </source>
</evidence>
<keyword evidence="6 8" id="KW-0830">Ubiquinone</keyword>
<keyword evidence="5 8" id="KW-0406">Ion transport</keyword>
<comment type="function">
    <text evidence="8">NQR complex catalyzes the reduction of ubiquinone-1 to ubiquinol by two successive reactions, coupled with the transport of Na(+) ions from the cytoplasm to the periplasm. NqrA to NqrE are probably involved in the second step, the conversion of ubisemiquinone to ubiquinol.</text>
</comment>
<dbReference type="InterPro" id="IPR022615">
    <property type="entry name" value="NqrA_C_domain"/>
</dbReference>
<comment type="similarity">
    <text evidence="8">Belongs to the NqrA family.</text>
</comment>
<accession>A0A557QKP3</accession>
<dbReference type="Pfam" id="PF11973">
    <property type="entry name" value="NQRA_SLBB"/>
    <property type="match status" value="1"/>
</dbReference>
<feature type="domain" description="NqrA second alpha/beta" evidence="11">
    <location>
        <begin position="116"/>
        <end position="260"/>
    </location>
</feature>
<feature type="domain" description="Na(+)-translocating NADH-quinone reductase subunit A C-terminal" evidence="10">
    <location>
        <begin position="265"/>
        <end position="312"/>
    </location>
</feature>
<dbReference type="AlphaFoldDB" id="A0A557QKP3"/>
<evidence type="ECO:0000313" key="13">
    <source>
        <dbReference type="Proteomes" id="UP000319502"/>
    </source>
</evidence>
<dbReference type="PANTHER" id="PTHR37839:SF1">
    <property type="entry name" value="NA(+)-TRANSLOCATING NADH-QUINONE REDUCTASE SUBUNIT A"/>
    <property type="match status" value="1"/>
</dbReference>
<feature type="domain" description="NqrA N-terminal barrel-sandwich hybrid" evidence="9">
    <location>
        <begin position="4"/>
        <end position="96"/>
    </location>
</feature>
<dbReference type="InterPro" id="IPR056148">
    <property type="entry name" value="NQRA_2nd"/>
</dbReference>
<evidence type="ECO:0000256" key="8">
    <source>
        <dbReference type="HAMAP-Rule" id="MF_00425"/>
    </source>
</evidence>
<evidence type="ECO:0000259" key="10">
    <source>
        <dbReference type="Pfam" id="PF11973"/>
    </source>
</evidence>
<evidence type="ECO:0000259" key="9">
    <source>
        <dbReference type="Pfam" id="PF05896"/>
    </source>
</evidence>
<keyword evidence="13" id="KW-1185">Reference proteome</keyword>
<dbReference type="GO" id="GO:0016655">
    <property type="term" value="F:oxidoreductase activity, acting on NAD(P)H, quinone or similar compound as acceptor"/>
    <property type="evidence" value="ECO:0007669"/>
    <property type="project" value="UniProtKB-UniRule"/>
</dbReference>
<dbReference type="NCBIfam" id="NF003759">
    <property type="entry name" value="PRK05352.1-2"/>
    <property type="match status" value="1"/>
</dbReference>
<evidence type="ECO:0000256" key="3">
    <source>
        <dbReference type="ARBA" id="ARBA00023027"/>
    </source>
</evidence>
<dbReference type="Pfam" id="PF24836">
    <property type="entry name" value="NQRA_2nd"/>
    <property type="match status" value="1"/>
</dbReference>
<dbReference type="OrthoDB" id="9774536at2"/>
<protein>
    <recommendedName>
        <fullName evidence="8">Na(+)-translocating NADH-quinone reductase subunit A</fullName>
        <shortName evidence="8">Na(+)-NQR subunit A</shortName>
        <shortName evidence="8">Na(+)-translocating NQR subunit A</shortName>
        <ecNumber evidence="8">7.2.1.1</ecNumber>
    </recommendedName>
    <alternativeName>
        <fullName evidence="8">NQR complex subunit A</fullName>
    </alternativeName>
    <alternativeName>
        <fullName evidence="8">NQR-1 subunit A</fullName>
    </alternativeName>
</protein>
<dbReference type="Proteomes" id="UP000319502">
    <property type="component" value="Unassembled WGS sequence"/>
</dbReference>
<name>A0A557QKP3_9RHOO</name>
<keyword evidence="2 8" id="KW-1278">Translocase</keyword>
<dbReference type="HAMAP" id="MF_00425">
    <property type="entry name" value="NqrA"/>
    <property type="match status" value="1"/>
</dbReference>
<evidence type="ECO:0000256" key="7">
    <source>
        <dbReference type="ARBA" id="ARBA00023201"/>
    </source>
</evidence>
<evidence type="ECO:0000256" key="5">
    <source>
        <dbReference type="ARBA" id="ARBA00023065"/>
    </source>
</evidence>
<proteinExistence type="inferred from homology"/>
<evidence type="ECO:0000256" key="2">
    <source>
        <dbReference type="ARBA" id="ARBA00022967"/>
    </source>
</evidence>
<evidence type="ECO:0000259" key="11">
    <source>
        <dbReference type="Pfam" id="PF24836"/>
    </source>
</evidence>
<dbReference type="Pfam" id="PF05896">
    <property type="entry name" value="NQRA_N"/>
    <property type="match status" value="1"/>
</dbReference>
<dbReference type="PANTHER" id="PTHR37839">
    <property type="entry name" value="NA(+)-TRANSLOCATING NADH-QUINONE REDUCTASE SUBUNIT A"/>
    <property type="match status" value="1"/>
</dbReference>
<organism evidence="12 13">
    <name type="scientific">Denitromonas halophila</name>
    <dbReference type="NCBI Taxonomy" id="1629404"/>
    <lineage>
        <taxon>Bacteria</taxon>
        <taxon>Pseudomonadati</taxon>
        <taxon>Pseudomonadota</taxon>
        <taxon>Betaproteobacteria</taxon>
        <taxon>Rhodocyclales</taxon>
        <taxon>Zoogloeaceae</taxon>
        <taxon>Denitromonas</taxon>
    </lineage>
</organism>